<name>A0ABN2YFZ4_9MICC</name>
<comment type="caution">
    <text evidence="2">The sequence shown here is derived from an EMBL/GenBank/DDBJ whole genome shotgun (WGS) entry which is preliminary data.</text>
</comment>
<reference evidence="2 3" key="1">
    <citation type="journal article" date="2019" name="Int. J. Syst. Evol. Microbiol.">
        <title>The Global Catalogue of Microorganisms (GCM) 10K type strain sequencing project: providing services to taxonomists for standard genome sequencing and annotation.</title>
        <authorList>
            <consortium name="The Broad Institute Genomics Platform"/>
            <consortium name="The Broad Institute Genome Sequencing Center for Infectious Disease"/>
            <person name="Wu L."/>
            <person name="Ma J."/>
        </authorList>
    </citation>
    <scope>NUCLEOTIDE SEQUENCE [LARGE SCALE GENOMIC DNA]</scope>
    <source>
        <strain evidence="2 3">JCM 15921</strain>
    </source>
</reference>
<evidence type="ECO:0000313" key="3">
    <source>
        <dbReference type="Proteomes" id="UP001500102"/>
    </source>
</evidence>
<feature type="region of interest" description="Disordered" evidence="1">
    <location>
        <begin position="1"/>
        <end position="123"/>
    </location>
</feature>
<accession>A0ABN2YFZ4</accession>
<gene>
    <name evidence="2" type="ORF">GCM10009825_03910</name>
</gene>
<dbReference type="EMBL" id="BAAAQB010000006">
    <property type="protein sequence ID" value="GAA2126631.1"/>
    <property type="molecule type" value="Genomic_DNA"/>
</dbReference>
<keyword evidence="3" id="KW-1185">Reference proteome</keyword>
<feature type="compositionally biased region" description="Low complexity" evidence="1">
    <location>
        <begin position="81"/>
        <end position="92"/>
    </location>
</feature>
<organism evidence="2 3">
    <name type="scientific">Arthrobacter humicola</name>
    <dbReference type="NCBI Taxonomy" id="409291"/>
    <lineage>
        <taxon>Bacteria</taxon>
        <taxon>Bacillati</taxon>
        <taxon>Actinomycetota</taxon>
        <taxon>Actinomycetes</taxon>
        <taxon>Micrococcales</taxon>
        <taxon>Micrococcaceae</taxon>
        <taxon>Arthrobacter</taxon>
    </lineage>
</organism>
<protein>
    <submittedName>
        <fullName evidence="2">Uncharacterized protein</fullName>
    </submittedName>
</protein>
<evidence type="ECO:0000313" key="2">
    <source>
        <dbReference type="EMBL" id="GAA2126631.1"/>
    </source>
</evidence>
<dbReference type="RefSeq" id="WP_344361463.1">
    <property type="nucleotide sequence ID" value="NZ_BAAAQB010000006.1"/>
</dbReference>
<proteinExistence type="predicted"/>
<sequence>MDKLMPAQGVGRHTSGGKKLHNDVIFPDFSASPSKDMRRTAASAPAAPRVHSLDTPDQPSPEPANQLSPDADAPVGGRTAGPGSASGPPAASRTRKGRLAAPPFSWLGGDAWPHFPAWADTQV</sequence>
<dbReference type="Proteomes" id="UP001500102">
    <property type="component" value="Unassembled WGS sequence"/>
</dbReference>
<evidence type="ECO:0000256" key="1">
    <source>
        <dbReference type="SAM" id="MobiDB-lite"/>
    </source>
</evidence>